<protein>
    <submittedName>
        <fullName evidence="2">Uncharacterized protein</fullName>
    </submittedName>
</protein>
<evidence type="ECO:0000256" key="1">
    <source>
        <dbReference type="SAM" id="MobiDB-lite"/>
    </source>
</evidence>
<accession>A0A381VZI5</accession>
<feature type="region of interest" description="Disordered" evidence="1">
    <location>
        <begin position="1"/>
        <end position="21"/>
    </location>
</feature>
<dbReference type="AntiFam" id="ANF00095">
    <property type="entry name" value="Shadow ORF (opposite ABC transporters)"/>
</dbReference>
<evidence type="ECO:0000313" key="2">
    <source>
        <dbReference type="EMBL" id="SVA45654.1"/>
    </source>
</evidence>
<proteinExistence type="predicted"/>
<dbReference type="AlphaFoldDB" id="A0A381VZI5"/>
<organism evidence="2">
    <name type="scientific">marine metagenome</name>
    <dbReference type="NCBI Taxonomy" id="408172"/>
    <lineage>
        <taxon>unclassified sequences</taxon>
        <taxon>metagenomes</taxon>
        <taxon>ecological metagenomes</taxon>
    </lineage>
</organism>
<feature type="compositionally biased region" description="Basic and acidic residues" evidence="1">
    <location>
        <begin position="1"/>
        <end position="12"/>
    </location>
</feature>
<dbReference type="EMBL" id="UINC01010245">
    <property type="protein sequence ID" value="SVA45654.1"/>
    <property type="molecule type" value="Genomic_DNA"/>
</dbReference>
<reference evidence="2" key="1">
    <citation type="submission" date="2018-05" db="EMBL/GenBank/DDBJ databases">
        <authorList>
            <person name="Lanie J.A."/>
            <person name="Ng W.-L."/>
            <person name="Kazmierczak K.M."/>
            <person name="Andrzejewski T.M."/>
            <person name="Davidsen T.M."/>
            <person name="Wayne K.J."/>
            <person name="Tettelin H."/>
            <person name="Glass J.I."/>
            <person name="Rusch D."/>
            <person name="Podicherti R."/>
            <person name="Tsui H.-C.T."/>
            <person name="Winkler M.E."/>
        </authorList>
    </citation>
    <scope>NUCLEOTIDE SEQUENCE</scope>
</reference>
<name>A0A381VZI5_9ZZZZ</name>
<gene>
    <name evidence="2" type="ORF">METZ01_LOCUS98508</name>
</gene>
<sequence length="77" mass="8161">MGKEGQVLEHQPETPLLGGQTIHGPVVEFDCPGVWVFQSGQHPQHRGLAATAGAQQAQQLTRLGGERNTVNGGYSAE</sequence>